<dbReference type="EMBL" id="UINC01174386">
    <property type="protein sequence ID" value="SVD80482.1"/>
    <property type="molecule type" value="Genomic_DNA"/>
</dbReference>
<dbReference type="AlphaFoldDB" id="A0A382YB04"/>
<feature type="non-terminal residue" evidence="1">
    <location>
        <position position="39"/>
    </location>
</feature>
<organism evidence="1">
    <name type="scientific">marine metagenome</name>
    <dbReference type="NCBI Taxonomy" id="408172"/>
    <lineage>
        <taxon>unclassified sequences</taxon>
        <taxon>metagenomes</taxon>
        <taxon>ecological metagenomes</taxon>
    </lineage>
</organism>
<gene>
    <name evidence="1" type="ORF">METZ01_LOCUS433336</name>
</gene>
<reference evidence="1" key="1">
    <citation type="submission" date="2018-05" db="EMBL/GenBank/DDBJ databases">
        <authorList>
            <person name="Lanie J.A."/>
            <person name="Ng W.-L."/>
            <person name="Kazmierczak K.M."/>
            <person name="Andrzejewski T.M."/>
            <person name="Davidsen T.M."/>
            <person name="Wayne K.J."/>
            <person name="Tettelin H."/>
            <person name="Glass J.I."/>
            <person name="Rusch D."/>
            <person name="Podicherti R."/>
            <person name="Tsui H.-C.T."/>
            <person name="Winkler M.E."/>
        </authorList>
    </citation>
    <scope>NUCLEOTIDE SEQUENCE</scope>
</reference>
<proteinExistence type="predicted"/>
<protein>
    <submittedName>
        <fullName evidence="1">Uncharacterized protein</fullName>
    </submittedName>
</protein>
<sequence length="39" mass="4644">MEMIHHDPKIYTIEGVISSEECQHFREISAEYMERSMVS</sequence>
<dbReference type="Gene3D" id="2.60.120.620">
    <property type="entry name" value="q2cbj1_9rhob like domain"/>
    <property type="match status" value="1"/>
</dbReference>
<evidence type="ECO:0000313" key="1">
    <source>
        <dbReference type="EMBL" id="SVD80482.1"/>
    </source>
</evidence>
<name>A0A382YB04_9ZZZZ</name>
<accession>A0A382YB04</accession>